<proteinExistence type="predicted"/>
<dbReference type="InterPro" id="IPR021109">
    <property type="entry name" value="Peptidase_aspartic_dom_sf"/>
</dbReference>
<feature type="domain" description="Peptidase A2" evidence="2">
    <location>
        <begin position="1"/>
        <end position="77"/>
    </location>
</feature>
<dbReference type="PROSITE" id="PS50175">
    <property type="entry name" value="ASP_PROT_RETROV"/>
    <property type="match status" value="1"/>
</dbReference>
<keyword evidence="4" id="KW-1185">Reference proteome</keyword>
<evidence type="ECO:0000259" key="2">
    <source>
        <dbReference type="PROSITE" id="PS50175"/>
    </source>
</evidence>
<dbReference type="Proteomes" id="UP000828390">
    <property type="component" value="Unassembled WGS sequence"/>
</dbReference>
<accession>A0A9D4L201</accession>
<gene>
    <name evidence="3" type="ORF">DPMN_092676</name>
</gene>
<dbReference type="GO" id="GO:0006508">
    <property type="term" value="P:proteolysis"/>
    <property type="evidence" value="ECO:0007669"/>
    <property type="project" value="InterPro"/>
</dbReference>
<dbReference type="Gene3D" id="2.40.70.10">
    <property type="entry name" value="Acid Proteases"/>
    <property type="match status" value="1"/>
</dbReference>
<sequence length="135" mass="14624">MADTGATKVILSDRVYQQMDPSNRPMLSGSTMNQGSGGAPIKVRGKGRFSITIGSVVMERELVVADVTDDVLLGCDVFNGEKGHTDTWLSKNVILLNGVRILRMRTVEVGELRKVVVAKDTCVPGKSETLVDVYI</sequence>
<dbReference type="EMBL" id="JAIWYP010000003">
    <property type="protein sequence ID" value="KAH3850268.1"/>
    <property type="molecule type" value="Genomic_DNA"/>
</dbReference>
<dbReference type="InterPro" id="IPR001995">
    <property type="entry name" value="Peptidase_A2_cat"/>
</dbReference>
<evidence type="ECO:0000313" key="4">
    <source>
        <dbReference type="Proteomes" id="UP000828390"/>
    </source>
</evidence>
<protein>
    <recommendedName>
        <fullName evidence="2">Peptidase A2 domain-containing protein</fullName>
    </recommendedName>
</protein>
<evidence type="ECO:0000256" key="1">
    <source>
        <dbReference type="ARBA" id="ARBA00022801"/>
    </source>
</evidence>
<name>A0A9D4L201_DREPO</name>
<organism evidence="3 4">
    <name type="scientific">Dreissena polymorpha</name>
    <name type="common">Zebra mussel</name>
    <name type="synonym">Mytilus polymorpha</name>
    <dbReference type="NCBI Taxonomy" id="45954"/>
    <lineage>
        <taxon>Eukaryota</taxon>
        <taxon>Metazoa</taxon>
        <taxon>Spiralia</taxon>
        <taxon>Lophotrochozoa</taxon>
        <taxon>Mollusca</taxon>
        <taxon>Bivalvia</taxon>
        <taxon>Autobranchia</taxon>
        <taxon>Heteroconchia</taxon>
        <taxon>Euheterodonta</taxon>
        <taxon>Imparidentia</taxon>
        <taxon>Neoheterodontei</taxon>
        <taxon>Myida</taxon>
        <taxon>Dreissenoidea</taxon>
        <taxon>Dreissenidae</taxon>
        <taxon>Dreissena</taxon>
    </lineage>
</organism>
<dbReference type="AlphaFoldDB" id="A0A9D4L201"/>
<reference evidence="3" key="1">
    <citation type="journal article" date="2019" name="bioRxiv">
        <title>The Genome of the Zebra Mussel, Dreissena polymorpha: A Resource for Invasive Species Research.</title>
        <authorList>
            <person name="McCartney M.A."/>
            <person name="Auch B."/>
            <person name="Kono T."/>
            <person name="Mallez S."/>
            <person name="Zhang Y."/>
            <person name="Obille A."/>
            <person name="Becker A."/>
            <person name="Abrahante J.E."/>
            <person name="Garbe J."/>
            <person name="Badalamenti J.P."/>
            <person name="Herman A."/>
            <person name="Mangelson H."/>
            <person name="Liachko I."/>
            <person name="Sullivan S."/>
            <person name="Sone E.D."/>
            <person name="Koren S."/>
            <person name="Silverstein K.A.T."/>
            <person name="Beckman K.B."/>
            <person name="Gohl D.M."/>
        </authorList>
    </citation>
    <scope>NUCLEOTIDE SEQUENCE</scope>
    <source>
        <strain evidence="3">Duluth1</strain>
        <tissue evidence="3">Whole animal</tissue>
    </source>
</reference>
<dbReference type="SUPFAM" id="SSF50630">
    <property type="entry name" value="Acid proteases"/>
    <property type="match status" value="1"/>
</dbReference>
<evidence type="ECO:0000313" key="3">
    <source>
        <dbReference type="EMBL" id="KAH3850268.1"/>
    </source>
</evidence>
<dbReference type="GO" id="GO:0004190">
    <property type="term" value="F:aspartic-type endopeptidase activity"/>
    <property type="evidence" value="ECO:0007669"/>
    <property type="project" value="InterPro"/>
</dbReference>
<comment type="caution">
    <text evidence="3">The sequence shown here is derived from an EMBL/GenBank/DDBJ whole genome shotgun (WGS) entry which is preliminary data.</text>
</comment>
<reference evidence="3" key="2">
    <citation type="submission" date="2020-11" db="EMBL/GenBank/DDBJ databases">
        <authorList>
            <person name="McCartney M.A."/>
            <person name="Auch B."/>
            <person name="Kono T."/>
            <person name="Mallez S."/>
            <person name="Becker A."/>
            <person name="Gohl D.M."/>
            <person name="Silverstein K.A.T."/>
            <person name="Koren S."/>
            <person name="Bechman K.B."/>
            <person name="Herman A."/>
            <person name="Abrahante J.E."/>
            <person name="Garbe J."/>
        </authorList>
    </citation>
    <scope>NUCLEOTIDE SEQUENCE</scope>
    <source>
        <strain evidence="3">Duluth1</strain>
        <tissue evidence="3">Whole animal</tissue>
    </source>
</reference>
<keyword evidence="1" id="KW-0378">Hydrolase</keyword>